<dbReference type="Proteomes" id="UP000675664">
    <property type="component" value="Unassembled WGS sequence"/>
</dbReference>
<evidence type="ECO:0000313" key="28">
    <source>
        <dbReference type="EMBL" id="MBR0598243.1"/>
    </source>
</evidence>
<keyword evidence="9 25" id="KW-0479">Metal-binding</keyword>
<keyword evidence="8 22" id="KW-0436">Ligase</keyword>
<comment type="pathway">
    <text evidence="4 22">Cell wall biogenesis; peptidoglycan biosynthesis.</text>
</comment>
<dbReference type="NCBIfam" id="NF000091">
    <property type="entry name" value="D_ala_D_ser_VanG"/>
    <property type="match status" value="1"/>
</dbReference>
<comment type="caution">
    <text evidence="28">The sequence shown here is derived from an EMBL/GenBank/DDBJ whole genome shotgun (WGS) entry which is preliminary data.</text>
</comment>
<dbReference type="GO" id="GO:0071555">
    <property type="term" value="P:cell wall organization"/>
    <property type="evidence" value="ECO:0007669"/>
    <property type="project" value="UniProtKB-KW"/>
</dbReference>
<sequence>MKKKIAILFGGCSTEYQVSLQSASAVVNHINREKYDPILLGITREGSWLRFQGPAEKISKDTWHNPKYCTPAVISPSKEVHGILQFSDTKVEQIYIDAAFPVLHGKNGEDGTLQGLLELSGIPFVGCGTLSSALCMDKDLAHVIAEASGIKTPPFFTARRHESPEKAMLLADSLGYPVFVKPARSGSSFGITKVEGRSRLEEALCLAFRHDEKVVVEKAINGFEVGCAVLGNQELTVGELDEIELQKGFFDFTEKYTLETSKIHLPARISKEKTAEIKETAKFLYHLFECRGFARVDVFLTPSGEVIFNEINTIPGFTAHSRYPSMLHMVGMDFQETIEQLIDMAVKNETVTAN</sequence>
<evidence type="ECO:0000256" key="12">
    <source>
        <dbReference type="ARBA" id="ARBA00022842"/>
    </source>
</evidence>
<comment type="function">
    <text evidence="2 22">Cell wall formation.</text>
</comment>
<comment type="catalytic activity">
    <reaction evidence="17 22">
        <text>2 D-alanine + ATP = D-alanyl-D-alanine + ADP + phosphate + H(+)</text>
        <dbReference type="Rhea" id="RHEA:11224"/>
        <dbReference type="ChEBI" id="CHEBI:15378"/>
        <dbReference type="ChEBI" id="CHEBI:30616"/>
        <dbReference type="ChEBI" id="CHEBI:43474"/>
        <dbReference type="ChEBI" id="CHEBI:57416"/>
        <dbReference type="ChEBI" id="CHEBI:57822"/>
        <dbReference type="ChEBI" id="CHEBI:456216"/>
        <dbReference type="EC" id="6.3.2.4"/>
    </reaction>
</comment>
<dbReference type="EMBL" id="JAGSND010000006">
    <property type="protein sequence ID" value="MBR0598243.1"/>
    <property type="molecule type" value="Genomic_DNA"/>
</dbReference>
<dbReference type="GO" id="GO:0005829">
    <property type="term" value="C:cytosol"/>
    <property type="evidence" value="ECO:0007669"/>
    <property type="project" value="TreeGrafter"/>
</dbReference>
<evidence type="ECO:0000259" key="27">
    <source>
        <dbReference type="PROSITE" id="PS50975"/>
    </source>
</evidence>
<comment type="subcellular location">
    <subcellularLocation>
        <location evidence="3 22">Cytoplasm</location>
    </subcellularLocation>
</comment>
<reference evidence="28" key="1">
    <citation type="submission" date="2021-04" db="EMBL/GenBank/DDBJ databases">
        <title>Sinoanaerobacter chloroacetimidivorans sp. nov., an obligate anaerobic bacterium isolated from anaerobic sludge.</title>
        <authorList>
            <person name="Bao Y."/>
        </authorList>
    </citation>
    <scope>NUCLEOTIDE SEQUENCE</scope>
    <source>
        <strain evidence="28">BAD-6</strain>
    </source>
</reference>
<dbReference type="PROSITE" id="PS00844">
    <property type="entry name" value="DALA_DALA_LIGASE_2"/>
    <property type="match status" value="1"/>
</dbReference>
<evidence type="ECO:0000256" key="16">
    <source>
        <dbReference type="ARBA" id="ARBA00023316"/>
    </source>
</evidence>
<feature type="binding site" evidence="25">
    <location>
        <position position="312"/>
    </location>
    <ligand>
        <name>Mg(2+)</name>
        <dbReference type="ChEBI" id="CHEBI:18420"/>
        <label>2</label>
    </ligand>
</feature>
<comment type="cofactor">
    <cofactor evidence="1">
        <name>Mn(2+)</name>
        <dbReference type="ChEBI" id="CHEBI:29035"/>
    </cofactor>
</comment>
<evidence type="ECO:0000256" key="9">
    <source>
        <dbReference type="ARBA" id="ARBA00022723"/>
    </source>
</evidence>
<dbReference type="Gene3D" id="3.40.50.20">
    <property type="match status" value="1"/>
</dbReference>
<evidence type="ECO:0000256" key="8">
    <source>
        <dbReference type="ARBA" id="ARBA00022598"/>
    </source>
</evidence>
<feature type="binding site" evidence="25">
    <location>
        <position position="297"/>
    </location>
    <ligand>
        <name>Mg(2+)</name>
        <dbReference type="ChEBI" id="CHEBI:18420"/>
        <label>1</label>
    </ligand>
</feature>
<dbReference type="GO" id="GO:0008716">
    <property type="term" value="F:D-alanine-D-alanine ligase activity"/>
    <property type="evidence" value="ECO:0007669"/>
    <property type="project" value="UniProtKB-UniRule"/>
</dbReference>
<dbReference type="Pfam" id="PF07478">
    <property type="entry name" value="Dala_Dala_lig_C"/>
    <property type="match status" value="1"/>
</dbReference>
<keyword evidence="11 26" id="KW-0067">ATP-binding</keyword>
<dbReference type="GO" id="GO:0009252">
    <property type="term" value="P:peptidoglycan biosynthetic process"/>
    <property type="evidence" value="ECO:0007669"/>
    <property type="project" value="UniProtKB-UniRule"/>
</dbReference>
<evidence type="ECO:0000256" key="17">
    <source>
        <dbReference type="ARBA" id="ARBA00047614"/>
    </source>
</evidence>
<dbReference type="NCBIfam" id="NF002378">
    <property type="entry name" value="PRK01372.1"/>
    <property type="match status" value="1"/>
</dbReference>
<evidence type="ECO:0000256" key="22">
    <source>
        <dbReference type="HAMAP-Rule" id="MF_00047"/>
    </source>
</evidence>
<keyword evidence="12 25" id="KW-0460">Magnesium</keyword>
<feature type="active site" evidence="23">
    <location>
        <position position="15"/>
    </location>
</feature>
<evidence type="ECO:0000256" key="10">
    <source>
        <dbReference type="ARBA" id="ARBA00022741"/>
    </source>
</evidence>
<evidence type="ECO:0000256" key="21">
    <source>
        <dbReference type="ARBA" id="ARBA00077154"/>
    </source>
</evidence>
<dbReference type="InterPro" id="IPR011761">
    <property type="entry name" value="ATP-grasp"/>
</dbReference>
<dbReference type="FunFam" id="3.30.1490.20:FF:000007">
    <property type="entry name" value="D-alanine--D-alanine ligase"/>
    <property type="match status" value="1"/>
</dbReference>
<evidence type="ECO:0000256" key="20">
    <source>
        <dbReference type="ARBA" id="ARBA00076288"/>
    </source>
</evidence>
<dbReference type="InterPro" id="IPR005905">
    <property type="entry name" value="D_ala_D_ala"/>
</dbReference>
<dbReference type="UniPathway" id="UPA00219"/>
<keyword evidence="7 22" id="KW-0963">Cytoplasm</keyword>
<evidence type="ECO:0000256" key="4">
    <source>
        <dbReference type="ARBA" id="ARBA00004752"/>
    </source>
</evidence>
<keyword evidence="10 24" id="KW-0547">Nucleotide-binding</keyword>
<dbReference type="GO" id="GO:0008360">
    <property type="term" value="P:regulation of cell shape"/>
    <property type="evidence" value="ECO:0007669"/>
    <property type="project" value="UniProtKB-KW"/>
</dbReference>
<dbReference type="Pfam" id="PF01820">
    <property type="entry name" value="Dala_Dala_lig_N"/>
    <property type="match status" value="1"/>
</dbReference>
<name>A0A8J7W2K9_9FIRM</name>
<keyword evidence="14 22" id="KW-0573">Peptidoglycan synthesis</keyword>
<keyword evidence="29" id="KW-1185">Reference proteome</keyword>
<dbReference type="GO" id="GO:0005524">
    <property type="term" value="F:ATP binding"/>
    <property type="evidence" value="ECO:0007669"/>
    <property type="project" value="UniProtKB-UniRule"/>
</dbReference>
<keyword evidence="13 22" id="KW-0133">Cell shape</keyword>
<comment type="cofactor">
    <cofactor evidence="25">
        <name>Mg(2+)</name>
        <dbReference type="ChEBI" id="CHEBI:18420"/>
    </cofactor>
    <cofactor evidence="25">
        <name>Mn(2+)</name>
        <dbReference type="ChEBI" id="CHEBI:29035"/>
    </cofactor>
    <text evidence="25">Binds 2 magnesium or manganese ions per subunit.</text>
</comment>
<feature type="binding site" evidence="24">
    <location>
        <position position="138"/>
    </location>
    <ligand>
        <name>ATP</name>
        <dbReference type="ChEBI" id="CHEBI:30616"/>
    </ligand>
</feature>
<feature type="binding site" evidence="25">
    <location>
        <position position="310"/>
    </location>
    <ligand>
        <name>Mg(2+)</name>
        <dbReference type="ChEBI" id="CHEBI:18420"/>
        <label>2</label>
    </ligand>
</feature>
<evidence type="ECO:0000256" key="26">
    <source>
        <dbReference type="PROSITE-ProRule" id="PRU00409"/>
    </source>
</evidence>
<dbReference type="FunFam" id="3.30.470.20:FF:000008">
    <property type="entry name" value="D-alanine--D-alanine ligase"/>
    <property type="match status" value="1"/>
</dbReference>
<evidence type="ECO:0000256" key="7">
    <source>
        <dbReference type="ARBA" id="ARBA00022490"/>
    </source>
</evidence>
<dbReference type="SUPFAM" id="SSF52440">
    <property type="entry name" value="PreATP-grasp domain"/>
    <property type="match status" value="1"/>
</dbReference>
<dbReference type="PANTHER" id="PTHR23132:SF25">
    <property type="entry name" value="D-ALANINE--D-ALANINE LIGASE A"/>
    <property type="match status" value="1"/>
</dbReference>
<dbReference type="HAMAP" id="MF_00047">
    <property type="entry name" value="Dala_Dala_lig"/>
    <property type="match status" value="1"/>
</dbReference>
<proteinExistence type="inferred from homology"/>
<evidence type="ECO:0000256" key="3">
    <source>
        <dbReference type="ARBA" id="ARBA00004496"/>
    </source>
</evidence>
<evidence type="ECO:0000256" key="23">
    <source>
        <dbReference type="PIRSR" id="PIRSR039102-1"/>
    </source>
</evidence>
<evidence type="ECO:0000313" key="29">
    <source>
        <dbReference type="Proteomes" id="UP000675664"/>
    </source>
</evidence>
<feature type="domain" description="ATP-grasp" evidence="27">
    <location>
        <begin position="142"/>
        <end position="343"/>
    </location>
</feature>
<feature type="binding site" evidence="24">
    <location>
        <begin position="179"/>
        <end position="181"/>
    </location>
    <ligand>
        <name>ATP</name>
        <dbReference type="ChEBI" id="CHEBI:30616"/>
    </ligand>
</feature>
<evidence type="ECO:0000256" key="13">
    <source>
        <dbReference type="ARBA" id="ARBA00022960"/>
    </source>
</evidence>
<evidence type="ECO:0000256" key="14">
    <source>
        <dbReference type="ARBA" id="ARBA00022984"/>
    </source>
</evidence>
<comment type="pathway">
    <text evidence="18">Glycan biosynthesis.</text>
</comment>
<evidence type="ECO:0000256" key="24">
    <source>
        <dbReference type="PIRSR" id="PIRSR039102-2"/>
    </source>
</evidence>
<dbReference type="RefSeq" id="WP_227018372.1">
    <property type="nucleotide sequence ID" value="NZ_JAGSND010000006.1"/>
</dbReference>
<feature type="active site" evidence="23">
    <location>
        <position position="321"/>
    </location>
</feature>
<feature type="binding site" evidence="24">
    <location>
        <begin position="187"/>
        <end position="188"/>
    </location>
    <ligand>
        <name>ATP</name>
        <dbReference type="ChEBI" id="CHEBI:30616"/>
    </ligand>
</feature>
<keyword evidence="16 22" id="KW-0961">Cell wall biogenesis/degradation</keyword>
<reference evidence="28" key="2">
    <citation type="submission" date="2021-04" db="EMBL/GenBank/DDBJ databases">
        <authorList>
            <person name="Liu J."/>
        </authorList>
    </citation>
    <scope>NUCLEOTIDE SEQUENCE</scope>
    <source>
        <strain evidence="28">BAD-6</strain>
    </source>
</reference>
<dbReference type="InterPro" id="IPR016185">
    <property type="entry name" value="PreATP-grasp_dom_sf"/>
</dbReference>
<dbReference type="PANTHER" id="PTHR23132">
    <property type="entry name" value="D-ALANINE--D-ALANINE LIGASE"/>
    <property type="match status" value="1"/>
</dbReference>
<dbReference type="PIRSF" id="PIRSF039102">
    <property type="entry name" value="Ddl/VanB"/>
    <property type="match status" value="1"/>
</dbReference>
<protein>
    <recommendedName>
        <fullName evidence="19 22">D-alanine--D-alanine ligase</fullName>
        <ecNumber evidence="6 22">6.3.2.4</ecNumber>
    </recommendedName>
    <alternativeName>
        <fullName evidence="21 22">D-Ala-D-Ala ligase</fullName>
    </alternativeName>
    <alternativeName>
        <fullName evidence="20 22">D-alanylalanine synthetase</fullName>
    </alternativeName>
</protein>
<dbReference type="Gene3D" id="3.30.470.20">
    <property type="entry name" value="ATP-grasp fold, B domain"/>
    <property type="match status" value="1"/>
</dbReference>
<organism evidence="28 29">
    <name type="scientific">Sinanaerobacter chloroacetimidivorans</name>
    <dbReference type="NCBI Taxonomy" id="2818044"/>
    <lineage>
        <taxon>Bacteria</taxon>
        <taxon>Bacillati</taxon>
        <taxon>Bacillota</taxon>
        <taxon>Clostridia</taxon>
        <taxon>Peptostreptococcales</taxon>
        <taxon>Anaerovoracaceae</taxon>
        <taxon>Sinanaerobacter</taxon>
    </lineage>
</organism>
<evidence type="ECO:0000256" key="5">
    <source>
        <dbReference type="ARBA" id="ARBA00010871"/>
    </source>
</evidence>
<feature type="binding site" evidence="25">
    <location>
        <position position="310"/>
    </location>
    <ligand>
        <name>Mg(2+)</name>
        <dbReference type="ChEBI" id="CHEBI:18420"/>
        <label>1</label>
    </ligand>
</feature>
<feature type="binding site" evidence="24">
    <location>
        <begin position="309"/>
        <end position="310"/>
    </location>
    <ligand>
        <name>ATP</name>
        <dbReference type="ChEBI" id="CHEBI:30616"/>
    </ligand>
</feature>
<dbReference type="PROSITE" id="PS00843">
    <property type="entry name" value="DALA_DALA_LIGASE_1"/>
    <property type="match status" value="1"/>
</dbReference>
<dbReference type="PROSITE" id="PS50975">
    <property type="entry name" value="ATP_GRASP"/>
    <property type="match status" value="1"/>
</dbReference>
<evidence type="ECO:0000256" key="25">
    <source>
        <dbReference type="PIRSR" id="PIRSR039102-3"/>
    </source>
</evidence>
<dbReference type="SUPFAM" id="SSF56059">
    <property type="entry name" value="Glutathione synthetase ATP-binding domain-like"/>
    <property type="match status" value="1"/>
</dbReference>
<dbReference type="InterPro" id="IPR013815">
    <property type="entry name" value="ATP_grasp_subdomain_1"/>
</dbReference>
<comment type="similarity">
    <text evidence="5 22">Belongs to the D-alanine--D-alanine ligase family.</text>
</comment>
<dbReference type="InterPro" id="IPR000291">
    <property type="entry name" value="D-Ala_lig_Van_CS"/>
</dbReference>
<evidence type="ECO:0000256" key="11">
    <source>
        <dbReference type="ARBA" id="ARBA00022840"/>
    </source>
</evidence>
<evidence type="ECO:0000256" key="19">
    <source>
        <dbReference type="ARBA" id="ARBA00068427"/>
    </source>
</evidence>
<evidence type="ECO:0000256" key="15">
    <source>
        <dbReference type="ARBA" id="ARBA00023211"/>
    </source>
</evidence>
<dbReference type="InterPro" id="IPR011095">
    <property type="entry name" value="Dala_Dala_lig_C"/>
</dbReference>
<dbReference type="NCBIfam" id="TIGR01205">
    <property type="entry name" value="D_ala_D_alaTIGR"/>
    <property type="match status" value="1"/>
</dbReference>
<feature type="binding site" evidence="24">
    <location>
        <begin position="217"/>
        <end position="224"/>
    </location>
    <ligand>
        <name>ATP</name>
        <dbReference type="ChEBI" id="CHEBI:30616"/>
    </ligand>
</feature>
<gene>
    <name evidence="28" type="primary">vanG</name>
    <name evidence="22" type="synonym">ddl</name>
    <name evidence="28" type="ORF">KCX82_10190</name>
</gene>
<dbReference type="Gene3D" id="3.30.1490.20">
    <property type="entry name" value="ATP-grasp fold, A domain"/>
    <property type="match status" value="1"/>
</dbReference>
<evidence type="ECO:0000256" key="2">
    <source>
        <dbReference type="ARBA" id="ARBA00003921"/>
    </source>
</evidence>
<dbReference type="NCBIfam" id="NF002528">
    <property type="entry name" value="PRK01966.1-4"/>
    <property type="match status" value="1"/>
</dbReference>
<evidence type="ECO:0000256" key="6">
    <source>
        <dbReference type="ARBA" id="ARBA00012216"/>
    </source>
</evidence>
<dbReference type="GO" id="GO:0046872">
    <property type="term" value="F:metal ion binding"/>
    <property type="evidence" value="ECO:0007669"/>
    <property type="project" value="UniProtKB-KW"/>
</dbReference>
<accession>A0A8J7W2K9</accession>
<keyword evidence="15 25" id="KW-0464">Manganese</keyword>
<dbReference type="EC" id="6.3.2.4" evidence="6 22"/>
<dbReference type="AlphaFoldDB" id="A0A8J7W2K9"/>
<evidence type="ECO:0000256" key="18">
    <source>
        <dbReference type="ARBA" id="ARBA00060592"/>
    </source>
</evidence>
<dbReference type="InterPro" id="IPR011127">
    <property type="entry name" value="Dala_Dala_lig_N"/>
</dbReference>
<feature type="active site" evidence="23">
    <location>
        <position position="187"/>
    </location>
</feature>
<evidence type="ECO:0000256" key="1">
    <source>
        <dbReference type="ARBA" id="ARBA00001936"/>
    </source>
</evidence>